<sequence>ETGKLAFKPIKCFGFVDCARYSPSGDRIASGGFGIQVWDAKSGRGILSIRNSPVYSLAWTADGTQIIGGGQGIVTVWNSHNGEQLRTWPHWKAHDNISTIKLSLSPTGIHVATQDGQIQTVPSVFDILRKTAFVFDTSTGGQIAAFTHDGDVRGIIYSPSGQFIATACGDGNVYLWEAPAFEDPQPKSPASSFSSFLDRPAIPLARPSPNDTTGVDLFWDSSPEDPQDATCRDQQASSLPRQVLNRVRDMFSNLVTGHTARAAQNRPLTETVELIGVAAGKDKPYAATIDPPRFNRVQKILYTIIHCRKPDEEDEEIPAANTDTRPDSSQPPTGKPVIDTQPQRNEMITTRPSSAPCSMPATSKISAHVSPQPTPLIDPLSLAFASHEPSSSSAAVTSASLSASSNSSCPPSAHSSSHYADDLVTVVVSRAEWENLQDARRRSRATSALVTKAVDSLSRSEHEPASAVYPYHSTSLPRSPASVTQNTATIPHPSSPQPGSHLYAQPSRSLVGPDPFLRIVPSLLSSSFLLAPSRHSYLLQPPPLSNMQSPNLRLMGSSDDPVAETGAQLAIHRPANEDEVD</sequence>
<dbReference type="SUPFAM" id="SSF50998">
    <property type="entry name" value="Quinoprotein alcohol dehydrogenase-like"/>
    <property type="match status" value="1"/>
</dbReference>
<dbReference type="Gene3D" id="2.130.10.10">
    <property type="entry name" value="YVTN repeat-like/Quinoprotein amine dehydrogenase"/>
    <property type="match status" value="2"/>
</dbReference>
<proteinExistence type="predicted"/>
<gene>
    <name evidence="3" type="ORF">PAXINDRAFT_15034</name>
</gene>
<dbReference type="InterPro" id="IPR011047">
    <property type="entry name" value="Quinoprotein_ADH-like_sf"/>
</dbReference>
<dbReference type="PANTHER" id="PTHR19879">
    <property type="entry name" value="TRANSCRIPTION INITIATION FACTOR TFIID"/>
    <property type="match status" value="1"/>
</dbReference>
<organism evidence="3 4">
    <name type="scientific">Paxillus involutus ATCC 200175</name>
    <dbReference type="NCBI Taxonomy" id="664439"/>
    <lineage>
        <taxon>Eukaryota</taxon>
        <taxon>Fungi</taxon>
        <taxon>Dikarya</taxon>
        <taxon>Basidiomycota</taxon>
        <taxon>Agaricomycotina</taxon>
        <taxon>Agaricomycetes</taxon>
        <taxon>Agaricomycetidae</taxon>
        <taxon>Boletales</taxon>
        <taxon>Paxilineae</taxon>
        <taxon>Paxillaceae</taxon>
        <taxon>Paxillus</taxon>
    </lineage>
</organism>
<dbReference type="OrthoDB" id="1602884at2759"/>
<evidence type="ECO:0000313" key="3">
    <source>
        <dbReference type="EMBL" id="KIJ12125.1"/>
    </source>
</evidence>
<evidence type="ECO:0000256" key="2">
    <source>
        <dbReference type="SAM" id="MobiDB-lite"/>
    </source>
</evidence>
<feature type="repeat" description="WD" evidence="1">
    <location>
        <begin position="145"/>
        <end position="177"/>
    </location>
</feature>
<evidence type="ECO:0000256" key="1">
    <source>
        <dbReference type="PROSITE-ProRule" id="PRU00221"/>
    </source>
</evidence>
<dbReference type="Proteomes" id="UP000053647">
    <property type="component" value="Unassembled WGS sequence"/>
</dbReference>
<dbReference type="Pfam" id="PF00400">
    <property type="entry name" value="WD40"/>
    <property type="match status" value="2"/>
</dbReference>
<feature type="region of interest" description="Disordered" evidence="2">
    <location>
        <begin position="312"/>
        <end position="372"/>
    </location>
</feature>
<dbReference type="InterPro" id="IPR001680">
    <property type="entry name" value="WD40_rpt"/>
</dbReference>
<dbReference type="AlphaFoldDB" id="A0A0C9T909"/>
<feature type="non-terminal residue" evidence="3">
    <location>
        <position position="1"/>
    </location>
</feature>
<name>A0A0C9T909_PAXIN</name>
<keyword evidence="1" id="KW-0853">WD repeat</keyword>
<dbReference type="PANTHER" id="PTHR19879:SF9">
    <property type="entry name" value="TRANSCRIPTION INITIATION FACTOR TFIID SUBUNIT 5"/>
    <property type="match status" value="1"/>
</dbReference>
<dbReference type="HOGENOM" id="CLU_016266_1_0_1"/>
<dbReference type="PROSITE" id="PS50294">
    <property type="entry name" value="WD_REPEATS_REGION"/>
    <property type="match status" value="1"/>
</dbReference>
<evidence type="ECO:0000313" key="4">
    <source>
        <dbReference type="Proteomes" id="UP000053647"/>
    </source>
</evidence>
<accession>A0A0C9T909</accession>
<reference evidence="3 4" key="1">
    <citation type="submission" date="2014-06" db="EMBL/GenBank/DDBJ databases">
        <authorList>
            <consortium name="DOE Joint Genome Institute"/>
            <person name="Kuo A."/>
            <person name="Kohler A."/>
            <person name="Nagy L.G."/>
            <person name="Floudas D."/>
            <person name="Copeland A."/>
            <person name="Barry K.W."/>
            <person name="Cichocki N."/>
            <person name="Veneault-Fourrey C."/>
            <person name="LaButti K."/>
            <person name="Lindquist E.A."/>
            <person name="Lipzen A."/>
            <person name="Lundell T."/>
            <person name="Morin E."/>
            <person name="Murat C."/>
            <person name="Sun H."/>
            <person name="Tunlid A."/>
            <person name="Henrissat B."/>
            <person name="Grigoriev I.V."/>
            <person name="Hibbett D.S."/>
            <person name="Martin F."/>
            <person name="Nordberg H.P."/>
            <person name="Cantor M.N."/>
            <person name="Hua S.X."/>
        </authorList>
    </citation>
    <scope>NUCLEOTIDE SEQUENCE [LARGE SCALE GENOMIC DNA]</scope>
    <source>
        <strain evidence="3 4">ATCC 200175</strain>
    </source>
</reference>
<dbReference type="PROSITE" id="PS50082">
    <property type="entry name" value="WD_REPEATS_2"/>
    <property type="match status" value="1"/>
</dbReference>
<feature type="compositionally biased region" description="Polar residues" evidence="2">
    <location>
        <begin position="472"/>
        <end position="489"/>
    </location>
</feature>
<dbReference type="EMBL" id="KN819368">
    <property type="protein sequence ID" value="KIJ12125.1"/>
    <property type="molecule type" value="Genomic_DNA"/>
</dbReference>
<feature type="region of interest" description="Disordered" evidence="2">
    <location>
        <begin position="441"/>
        <end position="504"/>
    </location>
</feature>
<keyword evidence="4" id="KW-1185">Reference proteome</keyword>
<feature type="region of interest" description="Disordered" evidence="2">
    <location>
        <begin position="553"/>
        <end position="581"/>
    </location>
</feature>
<feature type="compositionally biased region" description="Polar residues" evidence="2">
    <location>
        <begin position="321"/>
        <end position="332"/>
    </location>
</feature>
<feature type="compositionally biased region" description="Polar residues" evidence="2">
    <location>
        <begin position="340"/>
        <end position="371"/>
    </location>
</feature>
<dbReference type="SMART" id="SM00320">
    <property type="entry name" value="WD40"/>
    <property type="match status" value="3"/>
</dbReference>
<reference evidence="4" key="2">
    <citation type="submission" date="2015-01" db="EMBL/GenBank/DDBJ databases">
        <title>Evolutionary Origins and Diversification of the Mycorrhizal Mutualists.</title>
        <authorList>
            <consortium name="DOE Joint Genome Institute"/>
            <consortium name="Mycorrhizal Genomics Consortium"/>
            <person name="Kohler A."/>
            <person name="Kuo A."/>
            <person name="Nagy L.G."/>
            <person name="Floudas D."/>
            <person name="Copeland A."/>
            <person name="Barry K.W."/>
            <person name="Cichocki N."/>
            <person name="Veneault-Fourrey C."/>
            <person name="LaButti K."/>
            <person name="Lindquist E.A."/>
            <person name="Lipzen A."/>
            <person name="Lundell T."/>
            <person name="Morin E."/>
            <person name="Murat C."/>
            <person name="Riley R."/>
            <person name="Ohm R."/>
            <person name="Sun H."/>
            <person name="Tunlid A."/>
            <person name="Henrissat B."/>
            <person name="Grigoriev I.V."/>
            <person name="Hibbett D.S."/>
            <person name="Martin F."/>
        </authorList>
    </citation>
    <scope>NUCLEOTIDE SEQUENCE [LARGE SCALE GENOMIC DNA]</scope>
    <source>
        <strain evidence="4">ATCC 200175</strain>
    </source>
</reference>
<dbReference type="InterPro" id="IPR015943">
    <property type="entry name" value="WD40/YVTN_repeat-like_dom_sf"/>
</dbReference>
<protein>
    <submittedName>
        <fullName evidence="3">Unplaced genomic scaffold PAXINscaffold_46, whole genome shotgun sequence</fullName>
    </submittedName>
</protein>